<organism evidence="1">
    <name type="scientific">Lepeophtheirus salmonis</name>
    <name type="common">Salmon louse</name>
    <name type="synonym">Caligus salmonis</name>
    <dbReference type="NCBI Taxonomy" id="72036"/>
    <lineage>
        <taxon>Eukaryota</taxon>
        <taxon>Metazoa</taxon>
        <taxon>Ecdysozoa</taxon>
        <taxon>Arthropoda</taxon>
        <taxon>Crustacea</taxon>
        <taxon>Multicrustacea</taxon>
        <taxon>Hexanauplia</taxon>
        <taxon>Copepoda</taxon>
        <taxon>Siphonostomatoida</taxon>
        <taxon>Caligidae</taxon>
        <taxon>Lepeophtheirus</taxon>
    </lineage>
</organism>
<reference evidence="1" key="1">
    <citation type="submission" date="2014-05" db="EMBL/GenBank/DDBJ databases">
        <authorList>
            <person name="Chronopoulou M."/>
        </authorList>
    </citation>
    <scope>NUCLEOTIDE SEQUENCE</scope>
    <source>
        <tissue evidence="1">Whole organism</tissue>
    </source>
</reference>
<accession>A0A0K2TLR8</accession>
<dbReference type="EMBL" id="HACA01009246">
    <property type="protein sequence ID" value="CDW26607.1"/>
    <property type="molecule type" value="Transcribed_RNA"/>
</dbReference>
<evidence type="ECO:0000313" key="1">
    <source>
        <dbReference type="EMBL" id="CDW26607.1"/>
    </source>
</evidence>
<sequence>MAALSSDHSLHTAAESLAGVDNALFGQVVPFLHNGCLQGVHDRVRCPVSIPLQSPPIAKCNEFKSGEDDGHMSLGQKSATLSVQNFWHLADVCEGVPSWVHT</sequence>
<proteinExistence type="predicted"/>
<name>A0A0K2TLR8_LEPSM</name>
<dbReference type="AlphaFoldDB" id="A0A0K2TLR8"/>
<protein>
    <submittedName>
        <fullName evidence="1">Uncharacterized protein</fullName>
    </submittedName>
</protein>